<protein>
    <submittedName>
        <fullName evidence="1">Uncharacterized protein</fullName>
    </submittedName>
</protein>
<gene>
    <name evidence="1" type="ORF">E3N88_08289</name>
</gene>
<organism evidence="1 2">
    <name type="scientific">Mikania micrantha</name>
    <name type="common">bitter vine</name>
    <dbReference type="NCBI Taxonomy" id="192012"/>
    <lineage>
        <taxon>Eukaryota</taxon>
        <taxon>Viridiplantae</taxon>
        <taxon>Streptophyta</taxon>
        <taxon>Embryophyta</taxon>
        <taxon>Tracheophyta</taxon>
        <taxon>Spermatophyta</taxon>
        <taxon>Magnoliopsida</taxon>
        <taxon>eudicotyledons</taxon>
        <taxon>Gunneridae</taxon>
        <taxon>Pentapetalae</taxon>
        <taxon>asterids</taxon>
        <taxon>campanulids</taxon>
        <taxon>Asterales</taxon>
        <taxon>Asteraceae</taxon>
        <taxon>Asteroideae</taxon>
        <taxon>Heliantheae alliance</taxon>
        <taxon>Eupatorieae</taxon>
        <taxon>Mikania</taxon>
    </lineage>
</organism>
<accession>A0A5N6PFV6</accession>
<keyword evidence="2" id="KW-1185">Reference proteome</keyword>
<proteinExistence type="predicted"/>
<evidence type="ECO:0000313" key="1">
    <source>
        <dbReference type="EMBL" id="KAD6453584.1"/>
    </source>
</evidence>
<dbReference type="EMBL" id="SZYD01000004">
    <property type="protein sequence ID" value="KAD6453584.1"/>
    <property type="molecule type" value="Genomic_DNA"/>
</dbReference>
<dbReference type="Proteomes" id="UP000326396">
    <property type="component" value="Linkage Group LG12"/>
</dbReference>
<comment type="caution">
    <text evidence="1">The sequence shown here is derived from an EMBL/GenBank/DDBJ whole genome shotgun (WGS) entry which is preliminary data.</text>
</comment>
<sequence>MASSPSNKEEMTQVVVYTRGIWSQNWDDDGNELDSVYTEHNGETITEHRFSMPLNFTCALLHEHVTSAIGIMSEYDMDILFKQHVTEQLALGKPIKVYHTAYK</sequence>
<reference evidence="1 2" key="1">
    <citation type="submission" date="2019-05" db="EMBL/GenBank/DDBJ databases">
        <title>Mikania micrantha, genome provides insights into the molecular mechanism of rapid growth.</title>
        <authorList>
            <person name="Liu B."/>
        </authorList>
    </citation>
    <scope>NUCLEOTIDE SEQUENCE [LARGE SCALE GENOMIC DNA]</scope>
    <source>
        <strain evidence="1">NLD-2019</strain>
        <tissue evidence="1">Leaf</tissue>
    </source>
</reference>
<name>A0A5N6PFV6_9ASTR</name>
<evidence type="ECO:0000313" key="2">
    <source>
        <dbReference type="Proteomes" id="UP000326396"/>
    </source>
</evidence>
<dbReference type="AlphaFoldDB" id="A0A5N6PFV6"/>